<reference evidence="4" key="1">
    <citation type="journal article" date="2023" name="Commun. Biol.">
        <title>Genome analysis of Parmales, the sister group of diatoms, reveals the evolutionary specialization of diatoms from phago-mixotrophs to photoautotrophs.</title>
        <authorList>
            <person name="Ban H."/>
            <person name="Sato S."/>
            <person name="Yoshikawa S."/>
            <person name="Yamada K."/>
            <person name="Nakamura Y."/>
            <person name="Ichinomiya M."/>
            <person name="Sato N."/>
            <person name="Blanc-Mathieu R."/>
            <person name="Endo H."/>
            <person name="Kuwata A."/>
            <person name="Ogata H."/>
        </authorList>
    </citation>
    <scope>NUCLEOTIDE SEQUENCE [LARGE SCALE GENOMIC DNA]</scope>
    <source>
        <strain evidence="4">NIES 3701</strain>
    </source>
</reference>
<dbReference type="OrthoDB" id="10268090at2759"/>
<feature type="chain" id="PRO_5040853700" description="Saccharopine dehydrogenase NADP binding domain-containing protein" evidence="1">
    <location>
        <begin position="19"/>
        <end position="413"/>
    </location>
</feature>
<accession>A0A9W6ZPC8</accession>
<comment type="caution">
    <text evidence="3">The sequence shown here is derived from an EMBL/GenBank/DDBJ whole genome shotgun (WGS) entry which is preliminary data.</text>
</comment>
<dbReference type="PANTHER" id="PTHR43796">
    <property type="entry name" value="CARBOXYNORSPERMIDINE SYNTHASE"/>
    <property type="match status" value="1"/>
</dbReference>
<evidence type="ECO:0000259" key="2">
    <source>
        <dbReference type="Pfam" id="PF03435"/>
    </source>
</evidence>
<keyword evidence="1" id="KW-0732">Signal</keyword>
<organism evidence="3 4">
    <name type="scientific">Triparma strigata</name>
    <dbReference type="NCBI Taxonomy" id="1606541"/>
    <lineage>
        <taxon>Eukaryota</taxon>
        <taxon>Sar</taxon>
        <taxon>Stramenopiles</taxon>
        <taxon>Ochrophyta</taxon>
        <taxon>Bolidophyceae</taxon>
        <taxon>Parmales</taxon>
        <taxon>Triparmaceae</taxon>
        <taxon>Triparma</taxon>
    </lineage>
</organism>
<sequence>MLRALILSLIFVVAGGLASVGSRHVLILGGSGRIGTATAIHFLTRDPSLHIRLAGRNAQRGQKAVDEVNREVGRAGWCDFVSCDYTSEVEMSSAVEGMDAVVHVAGPFVGPNALRPLQLSLAAGVGAYVDVSDPIEYLDAARKMHSNSTVAVLCAGAFPGMSNVLAMEAASLCDGRTKDLNFSYFTAGLGGSGTVNLDITNYGFGEPVPRCVEGEPVLVDDYAGSDLGRVNFYFDDDNVSDRERIGNRACWAWPFPEAFTVASKLNISGSSRAGMGTAPAIWNDMLRLLVEIVPRRWWRTAAFSGGMARFSEPLVKATDLFVGETHAMRIDVTSDVGERSAAVQSHESFRRCVGQSCAEFCLDILNSKSIREPGVYLPEDLYEDVEARERIIKCLTTTPGTTAYRSTKIYANK</sequence>
<dbReference type="InterPro" id="IPR036291">
    <property type="entry name" value="NAD(P)-bd_dom_sf"/>
</dbReference>
<protein>
    <recommendedName>
        <fullName evidence="2">Saccharopine dehydrogenase NADP binding domain-containing protein</fullName>
    </recommendedName>
</protein>
<evidence type="ECO:0000256" key="1">
    <source>
        <dbReference type="SAM" id="SignalP"/>
    </source>
</evidence>
<feature type="signal peptide" evidence="1">
    <location>
        <begin position="1"/>
        <end position="18"/>
    </location>
</feature>
<feature type="domain" description="Saccharopine dehydrogenase NADP binding" evidence="2">
    <location>
        <begin position="25"/>
        <end position="132"/>
    </location>
</feature>
<proteinExistence type="predicted"/>
<evidence type="ECO:0000313" key="3">
    <source>
        <dbReference type="EMBL" id="GMH54698.1"/>
    </source>
</evidence>
<dbReference type="InterPro" id="IPR005097">
    <property type="entry name" value="Sacchrp_dh_NADP-bd"/>
</dbReference>
<evidence type="ECO:0000313" key="4">
    <source>
        <dbReference type="Proteomes" id="UP001165085"/>
    </source>
</evidence>
<gene>
    <name evidence="3" type="ORF">TrST_g5678</name>
</gene>
<dbReference type="PANTHER" id="PTHR43796:SF2">
    <property type="entry name" value="CARBOXYNORSPERMIDINE SYNTHASE"/>
    <property type="match status" value="1"/>
</dbReference>
<dbReference type="SUPFAM" id="SSF51735">
    <property type="entry name" value="NAD(P)-binding Rossmann-fold domains"/>
    <property type="match status" value="1"/>
</dbReference>
<dbReference type="AlphaFoldDB" id="A0A9W6ZPC8"/>
<dbReference type="EMBL" id="BRXY01000029">
    <property type="protein sequence ID" value="GMH54698.1"/>
    <property type="molecule type" value="Genomic_DNA"/>
</dbReference>
<dbReference type="Pfam" id="PF03435">
    <property type="entry name" value="Sacchrp_dh_NADP"/>
    <property type="match status" value="1"/>
</dbReference>
<dbReference type="Proteomes" id="UP001165085">
    <property type="component" value="Unassembled WGS sequence"/>
</dbReference>
<dbReference type="Gene3D" id="3.40.50.720">
    <property type="entry name" value="NAD(P)-binding Rossmann-like Domain"/>
    <property type="match status" value="1"/>
</dbReference>
<keyword evidence="4" id="KW-1185">Reference proteome</keyword>
<name>A0A9W6ZPC8_9STRA</name>